<name>A0ABU1Z3X5_9BURK</name>
<protein>
    <submittedName>
        <fullName evidence="1">Uncharacterized protein</fullName>
    </submittedName>
</protein>
<reference evidence="1 2" key="1">
    <citation type="submission" date="2023-07" db="EMBL/GenBank/DDBJ databases">
        <title>Sorghum-associated microbial communities from plants grown in Nebraska, USA.</title>
        <authorList>
            <person name="Schachtman D."/>
        </authorList>
    </citation>
    <scope>NUCLEOTIDE SEQUENCE [LARGE SCALE GENOMIC DNA]</scope>
    <source>
        <strain evidence="1 2">BE310</strain>
    </source>
</reference>
<proteinExistence type="predicted"/>
<comment type="caution">
    <text evidence="1">The sequence shown here is derived from an EMBL/GenBank/DDBJ whole genome shotgun (WGS) entry which is preliminary data.</text>
</comment>
<dbReference type="RefSeq" id="WP_310341525.1">
    <property type="nucleotide sequence ID" value="NZ_JAVDXQ010000001.1"/>
</dbReference>
<evidence type="ECO:0000313" key="1">
    <source>
        <dbReference type="EMBL" id="MDR7295303.1"/>
    </source>
</evidence>
<sequence>MNTNNSETNQLTKTEGAAQRTFSFRSECMADAESIRAMVLPWLLSWHANVEPLDLNGRLYRQPDAEVTFTLTAKAPGLACLRWLVDGLLNCHIAAETLETAEHYTGERASRRPWTGAVERPSQEVLLAATQALLDRQKLLEAELDRTRHMYRTLRAPYDLGVRWCPPTEEQGSPGWVAVVALPGTDVQRIVRVTAAGGALKAGKTQSREMERRMLVING</sequence>
<evidence type="ECO:0000313" key="2">
    <source>
        <dbReference type="Proteomes" id="UP001180536"/>
    </source>
</evidence>
<dbReference type="Proteomes" id="UP001180536">
    <property type="component" value="Unassembled WGS sequence"/>
</dbReference>
<gene>
    <name evidence="1" type="ORF">J2X16_000624</name>
</gene>
<accession>A0ABU1Z3X5</accession>
<keyword evidence="2" id="KW-1185">Reference proteome</keyword>
<organism evidence="1 2">
    <name type="scientific">Pelomonas aquatica</name>
    <dbReference type="NCBI Taxonomy" id="431058"/>
    <lineage>
        <taxon>Bacteria</taxon>
        <taxon>Pseudomonadati</taxon>
        <taxon>Pseudomonadota</taxon>
        <taxon>Betaproteobacteria</taxon>
        <taxon>Burkholderiales</taxon>
        <taxon>Sphaerotilaceae</taxon>
        <taxon>Roseateles</taxon>
    </lineage>
</organism>
<dbReference type="EMBL" id="JAVDXQ010000001">
    <property type="protein sequence ID" value="MDR7295303.1"/>
    <property type="molecule type" value="Genomic_DNA"/>
</dbReference>